<organism evidence="3 4">
    <name type="scientific">Mariprofundus ferrooxydans PV-1</name>
    <dbReference type="NCBI Taxonomy" id="314345"/>
    <lineage>
        <taxon>Bacteria</taxon>
        <taxon>Pseudomonadati</taxon>
        <taxon>Pseudomonadota</taxon>
        <taxon>Candidatius Mariprofundia</taxon>
        <taxon>Mariprofundales</taxon>
        <taxon>Mariprofundaceae</taxon>
        <taxon>Mariprofundus</taxon>
    </lineage>
</organism>
<dbReference type="GO" id="GO:0032259">
    <property type="term" value="P:methylation"/>
    <property type="evidence" value="ECO:0007669"/>
    <property type="project" value="UniProtKB-KW"/>
</dbReference>
<keyword evidence="1" id="KW-0732">Signal</keyword>
<dbReference type="OrthoDB" id="5295685at2"/>
<dbReference type="SMART" id="SM00054">
    <property type="entry name" value="EFh"/>
    <property type="match status" value="2"/>
</dbReference>
<evidence type="ECO:0000256" key="1">
    <source>
        <dbReference type="SAM" id="SignalP"/>
    </source>
</evidence>
<accession>Q0F1G9</accession>
<evidence type="ECO:0000313" key="3">
    <source>
        <dbReference type="EMBL" id="EAU55222.1"/>
    </source>
</evidence>
<dbReference type="InParanoid" id="Q0F1G9"/>
<reference evidence="3 4" key="1">
    <citation type="submission" date="2006-09" db="EMBL/GenBank/DDBJ databases">
        <authorList>
            <person name="Emerson D."/>
            <person name="Ferriera S."/>
            <person name="Johnson J."/>
            <person name="Kravitz S."/>
            <person name="Halpern A."/>
            <person name="Remington K."/>
            <person name="Beeson K."/>
            <person name="Tran B."/>
            <person name="Rogers Y.-H."/>
            <person name="Friedman R."/>
            <person name="Venter J.C."/>
        </authorList>
    </citation>
    <scope>NUCLEOTIDE SEQUENCE [LARGE SCALE GENOMIC DNA]</scope>
    <source>
        <strain evidence="3 4">PV-1</strain>
    </source>
</reference>
<name>Q0F1G9_9PROT</name>
<comment type="caution">
    <text evidence="3">The sequence shown here is derived from an EMBL/GenBank/DDBJ whole genome shotgun (WGS) entry which is preliminary data.</text>
</comment>
<keyword evidence="4" id="KW-1185">Reference proteome</keyword>
<dbReference type="Proteomes" id="UP000005297">
    <property type="component" value="Unassembled WGS sequence"/>
</dbReference>
<dbReference type="InterPro" id="IPR018247">
    <property type="entry name" value="EF_Hand_1_Ca_BS"/>
</dbReference>
<evidence type="ECO:0000313" key="4">
    <source>
        <dbReference type="Proteomes" id="UP000005297"/>
    </source>
</evidence>
<dbReference type="InterPro" id="IPR011992">
    <property type="entry name" value="EF-hand-dom_pair"/>
</dbReference>
<keyword evidence="3" id="KW-0808">Transferase</keyword>
<feature type="domain" description="EF-hand" evidence="2">
    <location>
        <begin position="53"/>
        <end position="88"/>
    </location>
</feature>
<feature type="signal peptide" evidence="1">
    <location>
        <begin position="1"/>
        <end position="21"/>
    </location>
</feature>
<protein>
    <submittedName>
        <fullName evidence="3">Thymidylate synthase</fullName>
        <ecNumber evidence="3">2.1.1.45</ecNumber>
    </submittedName>
</protein>
<dbReference type="HOGENOM" id="CLU_2382735_0_0_0"/>
<feature type="chain" id="PRO_5004171577" evidence="1">
    <location>
        <begin position="22"/>
        <end position="94"/>
    </location>
</feature>
<dbReference type="RefSeq" id="WP_009849685.1">
    <property type="nucleotide sequence ID" value="NZ_DS022294.1"/>
</dbReference>
<dbReference type="STRING" id="314344.AL013_07670"/>
<dbReference type="PROSITE" id="PS00018">
    <property type="entry name" value="EF_HAND_1"/>
    <property type="match status" value="1"/>
</dbReference>
<dbReference type="Gene3D" id="1.10.238.10">
    <property type="entry name" value="EF-hand"/>
    <property type="match status" value="1"/>
</dbReference>
<dbReference type="InterPro" id="IPR002048">
    <property type="entry name" value="EF_hand_dom"/>
</dbReference>
<dbReference type="AlphaFoldDB" id="Q0F1G9"/>
<dbReference type="EC" id="2.1.1.45" evidence="3"/>
<sequence length="94" mass="10649">MFIRCLSAILLAGLMATPAWAEQKTATDKVVDTFMALDGDDSGTVSSDEYKAMVEKRANERFSQMDANGDGEISADEYRAFWVKEKAKWYRLKR</sequence>
<dbReference type="Pfam" id="PF13202">
    <property type="entry name" value="EF-hand_5"/>
    <property type="match status" value="2"/>
</dbReference>
<proteinExistence type="predicted"/>
<dbReference type="PROSITE" id="PS50222">
    <property type="entry name" value="EF_HAND_2"/>
    <property type="match status" value="1"/>
</dbReference>
<gene>
    <name evidence="3" type="ORF">SPV1_10836</name>
</gene>
<evidence type="ECO:0000259" key="2">
    <source>
        <dbReference type="PROSITE" id="PS50222"/>
    </source>
</evidence>
<dbReference type="EMBL" id="AATS01000003">
    <property type="protein sequence ID" value="EAU55222.1"/>
    <property type="molecule type" value="Genomic_DNA"/>
</dbReference>
<dbReference type="GO" id="GO:0005509">
    <property type="term" value="F:calcium ion binding"/>
    <property type="evidence" value="ECO:0007669"/>
    <property type="project" value="InterPro"/>
</dbReference>
<dbReference type="GO" id="GO:0004799">
    <property type="term" value="F:thymidylate synthase activity"/>
    <property type="evidence" value="ECO:0007669"/>
    <property type="project" value="UniProtKB-EC"/>
</dbReference>
<keyword evidence="3" id="KW-0489">Methyltransferase</keyword>
<dbReference type="SUPFAM" id="SSF47473">
    <property type="entry name" value="EF-hand"/>
    <property type="match status" value="1"/>
</dbReference>